<dbReference type="Gene3D" id="2.60.120.1000">
    <property type="match status" value="1"/>
</dbReference>
<dbReference type="PANTHER" id="PTHR16146">
    <property type="entry name" value="INTELECTIN"/>
    <property type="match status" value="1"/>
</dbReference>
<dbReference type="GO" id="GO:0005615">
    <property type="term" value="C:extracellular space"/>
    <property type="evidence" value="ECO:0007669"/>
    <property type="project" value="TreeGrafter"/>
</dbReference>
<keyword evidence="1" id="KW-1015">Disulfide bond</keyword>
<feature type="domain" description="Fibrinogen C-terminal" evidence="3">
    <location>
        <begin position="111"/>
        <end position="164"/>
    </location>
</feature>
<dbReference type="SUPFAM" id="SSF56496">
    <property type="entry name" value="Fibrinogen C-terminal domain-like"/>
    <property type="match status" value="1"/>
</dbReference>
<dbReference type="PROSITE" id="PS51406">
    <property type="entry name" value="FIBRINOGEN_C_2"/>
    <property type="match status" value="1"/>
</dbReference>
<protein>
    <recommendedName>
        <fullName evidence="3">Fibrinogen C-terminal domain-containing protein</fullName>
    </recommendedName>
</protein>
<evidence type="ECO:0000313" key="4">
    <source>
        <dbReference type="EMBL" id="KAK2553981.1"/>
    </source>
</evidence>
<keyword evidence="2" id="KW-0732">Signal</keyword>
<comment type="caution">
    <text evidence="4">The sequence shown here is derived from an EMBL/GenBank/DDBJ whole genome shotgun (WGS) entry which is preliminary data.</text>
</comment>
<dbReference type="GO" id="GO:0070492">
    <property type="term" value="F:oligosaccharide binding"/>
    <property type="evidence" value="ECO:0007669"/>
    <property type="project" value="TreeGrafter"/>
</dbReference>
<dbReference type="InterPro" id="IPR002181">
    <property type="entry name" value="Fibrinogen_a/b/g_C_dom"/>
</dbReference>
<dbReference type="Gene3D" id="3.50.4.10">
    <property type="entry name" value="Hepatocyte Growth Factor"/>
    <property type="match status" value="1"/>
</dbReference>
<dbReference type="PANTHER" id="PTHR16146:SF46">
    <property type="entry name" value="INTELECTIN-1A-RELATED"/>
    <property type="match status" value="1"/>
</dbReference>
<feature type="signal peptide" evidence="2">
    <location>
        <begin position="1"/>
        <end position="21"/>
    </location>
</feature>
<gene>
    <name evidence="4" type="ORF">P5673_024686</name>
</gene>
<reference evidence="4" key="2">
    <citation type="journal article" date="2023" name="Science">
        <title>Genomic signatures of disease resistance in endangered staghorn corals.</title>
        <authorList>
            <person name="Vollmer S.V."/>
            <person name="Selwyn J.D."/>
            <person name="Despard B.A."/>
            <person name="Roesel C.L."/>
        </authorList>
    </citation>
    <scope>NUCLEOTIDE SEQUENCE</scope>
    <source>
        <strain evidence="4">K2</strain>
    </source>
</reference>
<keyword evidence="5" id="KW-1185">Reference proteome</keyword>
<proteinExistence type="predicted"/>
<dbReference type="EMBL" id="JARQWQ010000073">
    <property type="protein sequence ID" value="KAK2553981.1"/>
    <property type="molecule type" value="Genomic_DNA"/>
</dbReference>
<name>A0AAD9UXY6_ACRCE</name>
<sequence length="337" mass="38094">MSHSRSVGWLFVFWILSMCASCDFQGCKTAASIGGFRFPGHTISTHSEPSIWGCFRSCKLKMPLKCHSINYNLETFQCEINNRTKNGKPHDFVYRSEYVYLENPFRARLGVVQSLPGLSCKDIKDSNEDSAIGEYWIDPTHSNNAFAVFCDMQTDGGGWTLVAQTLVRSSNFSRAIIRFTKLKDISSYASGEVRVHVNALLELQRLIKFTQLRFFCHQNSTGRIFHIMTKRNPAGKAAVHDLIESSKTRPPACGSFEALPNDNSVLAANCDKWGNNGRCSECSKWGDADKRSGYRLYNNPVFWKGKGYVNFYPKYLACDGFINASLSKGDKWQLFVR</sequence>
<evidence type="ECO:0000256" key="2">
    <source>
        <dbReference type="SAM" id="SignalP"/>
    </source>
</evidence>
<dbReference type="Proteomes" id="UP001249851">
    <property type="component" value="Unassembled WGS sequence"/>
</dbReference>
<evidence type="ECO:0000259" key="3">
    <source>
        <dbReference type="PROSITE" id="PS51406"/>
    </source>
</evidence>
<dbReference type="NCBIfam" id="NF040941">
    <property type="entry name" value="GGGWT_bact"/>
    <property type="match status" value="1"/>
</dbReference>
<accession>A0AAD9UXY6</accession>
<dbReference type="Pfam" id="PF00147">
    <property type="entry name" value="Fibrinogen_C"/>
    <property type="match status" value="1"/>
</dbReference>
<reference evidence="4" key="1">
    <citation type="journal article" date="2023" name="G3 (Bethesda)">
        <title>Whole genome assembly and annotation of the endangered Caribbean coral Acropora cervicornis.</title>
        <authorList>
            <person name="Selwyn J.D."/>
            <person name="Vollmer S.V."/>
        </authorList>
    </citation>
    <scope>NUCLEOTIDE SEQUENCE</scope>
    <source>
        <strain evidence="4">K2</strain>
    </source>
</reference>
<evidence type="ECO:0000313" key="5">
    <source>
        <dbReference type="Proteomes" id="UP001249851"/>
    </source>
</evidence>
<dbReference type="CDD" id="cd01099">
    <property type="entry name" value="PAN_AP_HGF"/>
    <property type="match status" value="1"/>
</dbReference>
<evidence type="ECO:0000256" key="1">
    <source>
        <dbReference type="ARBA" id="ARBA00023157"/>
    </source>
</evidence>
<feature type="chain" id="PRO_5042050857" description="Fibrinogen C-terminal domain-containing protein" evidence="2">
    <location>
        <begin position="22"/>
        <end position="337"/>
    </location>
</feature>
<dbReference type="SUPFAM" id="SSF57414">
    <property type="entry name" value="Hairpin loop containing domain-like"/>
    <property type="match status" value="1"/>
</dbReference>
<organism evidence="4 5">
    <name type="scientific">Acropora cervicornis</name>
    <name type="common">Staghorn coral</name>
    <dbReference type="NCBI Taxonomy" id="6130"/>
    <lineage>
        <taxon>Eukaryota</taxon>
        <taxon>Metazoa</taxon>
        <taxon>Cnidaria</taxon>
        <taxon>Anthozoa</taxon>
        <taxon>Hexacorallia</taxon>
        <taxon>Scleractinia</taxon>
        <taxon>Astrocoeniina</taxon>
        <taxon>Acroporidae</taxon>
        <taxon>Acropora</taxon>
    </lineage>
</organism>
<dbReference type="AlphaFoldDB" id="A0AAD9UXY6"/>
<dbReference type="InterPro" id="IPR036056">
    <property type="entry name" value="Fibrinogen-like_C"/>
</dbReference>